<comment type="caution">
    <text evidence="2">The sequence shown here is derived from an EMBL/GenBank/DDBJ whole genome shotgun (WGS) entry which is preliminary data.</text>
</comment>
<keyword evidence="1" id="KW-0175">Coiled coil</keyword>
<dbReference type="Proteomes" id="UP000688137">
    <property type="component" value="Unassembled WGS sequence"/>
</dbReference>
<keyword evidence="3" id="KW-1185">Reference proteome</keyword>
<sequence>METSQFRQKGSNSKVSNFENIENQYNKNLIMLTTQVERLTQALKKKTNEIEILQNQIDTQKSTQYPQEMEELITTVEEQTKEIEKWAQKYQNLQQQNQQLQQKNQELEQIVQLLKTQSQQEIKSTESLPSRRFYQSEISRNDNKFDPDETNYISQSKLLSKQDEINQLKLQLGQLKQELLEEKQIHRELIEAEEIRVREQERKNLNQYKLETKEQLLLYKNQIQALQDMLDNKQLVQQQDNFEEKNRQLNLQILDKNKKIELLESLITQKDQQINQLQQQLEKYQKEQVQLIKQQQSQKQLTLPNQSSTYRIISTQHSSFDNNYSSLVNLNKTNSIQDQINQTMAQINRSIQQVDQMKQTNSVNQKLIQEQFKYNNVPNTLRNSQIPQMQSNFNIPDKIKTLTSLSLQQNSQNYNKYI</sequence>
<evidence type="ECO:0000313" key="3">
    <source>
        <dbReference type="Proteomes" id="UP000688137"/>
    </source>
</evidence>
<feature type="coiled-coil region" evidence="1">
    <location>
        <begin position="29"/>
        <end position="120"/>
    </location>
</feature>
<dbReference type="EMBL" id="CAJJDM010000126">
    <property type="protein sequence ID" value="CAD8104207.1"/>
    <property type="molecule type" value="Genomic_DNA"/>
</dbReference>
<organism evidence="2 3">
    <name type="scientific">Paramecium primaurelia</name>
    <dbReference type="NCBI Taxonomy" id="5886"/>
    <lineage>
        <taxon>Eukaryota</taxon>
        <taxon>Sar</taxon>
        <taxon>Alveolata</taxon>
        <taxon>Ciliophora</taxon>
        <taxon>Intramacronucleata</taxon>
        <taxon>Oligohymenophorea</taxon>
        <taxon>Peniculida</taxon>
        <taxon>Parameciidae</taxon>
        <taxon>Paramecium</taxon>
    </lineage>
</organism>
<evidence type="ECO:0000313" key="2">
    <source>
        <dbReference type="EMBL" id="CAD8104207.1"/>
    </source>
</evidence>
<name>A0A8S1PLX4_PARPR</name>
<dbReference type="AlphaFoldDB" id="A0A8S1PLX4"/>
<evidence type="ECO:0000256" key="1">
    <source>
        <dbReference type="SAM" id="Coils"/>
    </source>
</evidence>
<reference evidence="2" key="1">
    <citation type="submission" date="2021-01" db="EMBL/GenBank/DDBJ databases">
        <authorList>
            <consortium name="Genoscope - CEA"/>
            <person name="William W."/>
        </authorList>
    </citation>
    <scope>NUCLEOTIDE SEQUENCE</scope>
</reference>
<protein>
    <submittedName>
        <fullName evidence="2">Uncharacterized protein</fullName>
    </submittedName>
</protein>
<proteinExistence type="predicted"/>
<dbReference type="OMA" id="RVISTQH"/>
<accession>A0A8S1PLX4</accession>
<gene>
    <name evidence="2" type="ORF">PPRIM_AZ9-3.1.T1230056</name>
</gene>
<feature type="coiled-coil region" evidence="1">
    <location>
        <begin position="158"/>
        <end position="294"/>
    </location>
</feature>